<keyword evidence="1" id="KW-1133">Transmembrane helix</keyword>
<evidence type="ECO:0000313" key="2">
    <source>
        <dbReference type="EMBL" id="QSQ20042.1"/>
    </source>
</evidence>
<feature type="transmembrane region" description="Helical" evidence="1">
    <location>
        <begin position="127"/>
        <end position="148"/>
    </location>
</feature>
<reference evidence="2 3" key="1">
    <citation type="submission" date="2021-02" db="EMBL/GenBank/DDBJ databases">
        <title>De Novo genome assembly of isolated myxobacteria.</title>
        <authorList>
            <person name="Stevens D.C."/>
        </authorList>
    </citation>
    <scope>NUCLEOTIDE SEQUENCE [LARGE SCALE GENOMIC DNA]</scope>
    <source>
        <strain evidence="3">SCPEA02</strain>
    </source>
</reference>
<protein>
    <submittedName>
        <fullName evidence="2">Uncharacterized protein</fullName>
    </submittedName>
</protein>
<evidence type="ECO:0000256" key="1">
    <source>
        <dbReference type="SAM" id="Phobius"/>
    </source>
</evidence>
<accession>A0ABX7NMF0</accession>
<evidence type="ECO:0000313" key="3">
    <source>
        <dbReference type="Proteomes" id="UP000662747"/>
    </source>
</evidence>
<proteinExistence type="predicted"/>
<keyword evidence="1" id="KW-0812">Transmembrane</keyword>
<name>A0ABX7NMF0_9BACT</name>
<gene>
    <name evidence="2" type="ORF">JY651_32840</name>
</gene>
<feature type="transmembrane region" description="Helical" evidence="1">
    <location>
        <begin position="154"/>
        <end position="172"/>
    </location>
</feature>
<keyword evidence="3" id="KW-1185">Reference proteome</keyword>
<feature type="transmembrane region" description="Helical" evidence="1">
    <location>
        <begin position="12"/>
        <end position="32"/>
    </location>
</feature>
<feature type="transmembrane region" description="Helical" evidence="1">
    <location>
        <begin position="100"/>
        <end position="120"/>
    </location>
</feature>
<feature type="transmembrane region" description="Helical" evidence="1">
    <location>
        <begin position="75"/>
        <end position="94"/>
    </location>
</feature>
<keyword evidence="1" id="KW-0472">Membrane</keyword>
<organism evidence="2 3">
    <name type="scientific">Pyxidicoccus parkwayensis</name>
    <dbReference type="NCBI Taxonomy" id="2813578"/>
    <lineage>
        <taxon>Bacteria</taxon>
        <taxon>Pseudomonadati</taxon>
        <taxon>Myxococcota</taxon>
        <taxon>Myxococcia</taxon>
        <taxon>Myxococcales</taxon>
        <taxon>Cystobacterineae</taxon>
        <taxon>Myxococcaceae</taxon>
        <taxon>Pyxidicoccus</taxon>
    </lineage>
</organism>
<dbReference type="RefSeq" id="WP_206721623.1">
    <property type="nucleotide sequence ID" value="NZ_CP071090.1"/>
</dbReference>
<dbReference type="EMBL" id="CP071090">
    <property type="protein sequence ID" value="QSQ20042.1"/>
    <property type="molecule type" value="Genomic_DNA"/>
</dbReference>
<sequence length="175" mass="19162">MENPSLRAGISLTELTATFVPAGLLIATSLLAAEFTLSLDRYRALYPLWAAAALAIPAVYAHVAADGVRSMQRYWLLFWTFSFAAFLIHLGYSFKGYHRGSWLEVALAAVWAVDLALGWFSDSQARWVAFLRAGVLLGVLAWFTYALVSHSGEWLPLLLGFALVGAAVLGLWPRG</sequence>
<dbReference type="Proteomes" id="UP000662747">
    <property type="component" value="Chromosome"/>
</dbReference>
<feature type="transmembrane region" description="Helical" evidence="1">
    <location>
        <begin position="44"/>
        <end position="63"/>
    </location>
</feature>